<dbReference type="EMBL" id="MFBT01000014">
    <property type="protein sequence ID" value="OGD99531.1"/>
    <property type="molecule type" value="Genomic_DNA"/>
</dbReference>
<dbReference type="SUPFAM" id="SSF51261">
    <property type="entry name" value="Duplicated hybrid motif"/>
    <property type="match status" value="1"/>
</dbReference>
<proteinExistence type="predicted"/>
<evidence type="ECO:0000313" key="3">
    <source>
        <dbReference type="EMBL" id="OGD99531.1"/>
    </source>
</evidence>
<dbReference type="InterPro" id="IPR016047">
    <property type="entry name" value="M23ase_b-sheet_dom"/>
</dbReference>
<dbReference type="GO" id="GO:0004222">
    <property type="term" value="F:metalloendopeptidase activity"/>
    <property type="evidence" value="ECO:0007669"/>
    <property type="project" value="TreeGrafter"/>
</dbReference>
<comment type="caution">
    <text evidence="3">The sequence shown here is derived from an EMBL/GenBank/DDBJ whole genome shotgun (WGS) entry which is preliminary data.</text>
</comment>
<dbReference type="InterPro" id="IPR050570">
    <property type="entry name" value="Cell_wall_metabolism_enzyme"/>
</dbReference>
<evidence type="ECO:0000259" key="2">
    <source>
        <dbReference type="Pfam" id="PF01551"/>
    </source>
</evidence>
<keyword evidence="1" id="KW-0812">Transmembrane</keyword>
<keyword evidence="1" id="KW-0472">Membrane</keyword>
<sequence>MIKTIKKIKRDLKKIAKMEAKEAILQGAGLIRTQIKIRPRARLFSKFIIILAVTLQFSSAIISYIKPREAEIKINGRAILVAENRQDNIPKAQIEIGYAVNSRRSPFEFQKPVDGYLSQGYSGYHRAYDIATSLGTPIHPLGSGIVEFAGQVFDGKGNIVIVDHGDGLKSLYAHMSRIEVGVGNLVNTNTIIGAVGLTGRTTGPHVHLEIYDNGIAVDPASVLP</sequence>
<reference evidence="3 4" key="1">
    <citation type="journal article" date="2016" name="Nat. Commun.">
        <title>Thousands of microbial genomes shed light on interconnected biogeochemical processes in an aquifer system.</title>
        <authorList>
            <person name="Anantharaman K."/>
            <person name="Brown C.T."/>
            <person name="Hug L.A."/>
            <person name="Sharon I."/>
            <person name="Castelle C.J."/>
            <person name="Probst A.J."/>
            <person name="Thomas B.C."/>
            <person name="Singh A."/>
            <person name="Wilkins M.J."/>
            <person name="Karaoz U."/>
            <person name="Brodie E.L."/>
            <person name="Williams K.H."/>
            <person name="Hubbard S.S."/>
            <person name="Banfield J.F."/>
        </authorList>
    </citation>
    <scope>NUCLEOTIDE SEQUENCE [LARGE SCALE GENOMIC DNA]</scope>
</reference>
<dbReference type="Proteomes" id="UP000177039">
    <property type="component" value="Unassembled WGS sequence"/>
</dbReference>
<feature type="domain" description="M23ase beta-sheet core" evidence="2">
    <location>
        <begin position="124"/>
        <end position="219"/>
    </location>
</feature>
<dbReference type="AlphaFoldDB" id="A0A1F5H612"/>
<dbReference type="InterPro" id="IPR011055">
    <property type="entry name" value="Dup_hybrid_motif"/>
</dbReference>
<name>A0A1F5H612_9BACT</name>
<accession>A0A1F5H612</accession>
<gene>
    <name evidence="3" type="ORF">A3B54_03460</name>
</gene>
<protein>
    <recommendedName>
        <fullName evidence="2">M23ase beta-sheet core domain-containing protein</fullName>
    </recommendedName>
</protein>
<feature type="transmembrane region" description="Helical" evidence="1">
    <location>
        <begin position="43"/>
        <end position="65"/>
    </location>
</feature>
<keyword evidence="1" id="KW-1133">Transmembrane helix</keyword>
<dbReference type="CDD" id="cd12797">
    <property type="entry name" value="M23_peptidase"/>
    <property type="match status" value="1"/>
</dbReference>
<dbReference type="Pfam" id="PF01551">
    <property type="entry name" value="Peptidase_M23"/>
    <property type="match status" value="1"/>
</dbReference>
<evidence type="ECO:0000256" key="1">
    <source>
        <dbReference type="SAM" id="Phobius"/>
    </source>
</evidence>
<evidence type="ECO:0000313" key="4">
    <source>
        <dbReference type="Proteomes" id="UP000177039"/>
    </source>
</evidence>
<organism evidence="3 4">
    <name type="scientific">Candidatus Curtissbacteria bacterium RIFCSPLOWO2_01_FULL_42_50</name>
    <dbReference type="NCBI Taxonomy" id="1797730"/>
    <lineage>
        <taxon>Bacteria</taxon>
        <taxon>Candidatus Curtissiibacteriota</taxon>
    </lineage>
</organism>
<dbReference type="PANTHER" id="PTHR21666:SF270">
    <property type="entry name" value="MUREIN HYDROLASE ACTIVATOR ENVC"/>
    <property type="match status" value="1"/>
</dbReference>
<dbReference type="Gene3D" id="2.70.70.10">
    <property type="entry name" value="Glucose Permease (Domain IIA)"/>
    <property type="match status" value="1"/>
</dbReference>
<dbReference type="PANTHER" id="PTHR21666">
    <property type="entry name" value="PEPTIDASE-RELATED"/>
    <property type="match status" value="1"/>
</dbReference>